<evidence type="ECO:0000313" key="2">
    <source>
        <dbReference type="EMBL" id="MFC6146233.1"/>
    </source>
</evidence>
<dbReference type="InterPro" id="IPR003615">
    <property type="entry name" value="HNH_nuc"/>
</dbReference>
<evidence type="ECO:0000313" key="3">
    <source>
        <dbReference type="Proteomes" id="UP001596244"/>
    </source>
</evidence>
<gene>
    <name evidence="2" type="ORF">ACFPUZ_05370</name>
</gene>
<proteinExistence type="predicted"/>
<dbReference type="GO" id="GO:0004519">
    <property type="term" value="F:endonuclease activity"/>
    <property type="evidence" value="ECO:0007669"/>
    <property type="project" value="UniProtKB-KW"/>
</dbReference>
<protein>
    <submittedName>
        <fullName evidence="2">HNH endonuclease signature motif containing protein</fullName>
    </submittedName>
</protein>
<evidence type="ECO:0000256" key="1">
    <source>
        <dbReference type="SAM" id="MobiDB-lite"/>
    </source>
</evidence>
<dbReference type="Gene3D" id="1.10.30.50">
    <property type="match status" value="1"/>
</dbReference>
<dbReference type="RefSeq" id="WP_377000621.1">
    <property type="nucleotide sequence ID" value="NZ_JBHSQE010000003.1"/>
</dbReference>
<comment type="caution">
    <text evidence="2">The sequence shown here is derived from an EMBL/GenBank/DDBJ whole genome shotgun (WGS) entry which is preliminary data.</text>
</comment>
<dbReference type="Proteomes" id="UP001596244">
    <property type="component" value="Unassembled WGS sequence"/>
</dbReference>
<keyword evidence="2" id="KW-0378">Hydrolase</keyword>
<keyword evidence="3" id="KW-1185">Reference proteome</keyword>
<keyword evidence="2" id="KW-0540">Nuclease</keyword>
<sequence length="375" mass="40021">MRAAEMICTLATQGMELLEDIASGEFRSGDFGQTSSVAGSWERLAAVYFGATRQRKLQAAAVAAGRGLPVAAIEKIERHVRRLSRNAAISAWEMRVELCALRGTVDDIDREAAARVLAHNRQAPGSDNRGLRAFRGGKNTDAQGLSTATLTLPARDMATYKAHLKVTADALRAADPTLSWEQAMADAAYQHGIGGIRAGAVPPPTPFAVVPAPDYASYWRGEGGDTVFGLNDGTTITGRDWVTQELASIGHVGIFHPVDGPIDLYRENRFANEKQRLLAMAENLICPVPGCTTAASECQIHHLTAWEAGGETNSANLSVACRVHNGRNDDDPAAPPRNGRLVREPGGIVFHPPDGGPPRTNKHPVQALSAMALLS</sequence>
<name>A0ABW1QBD3_9CORY</name>
<accession>A0ABW1QBD3</accession>
<feature type="region of interest" description="Disordered" evidence="1">
    <location>
        <begin position="326"/>
        <end position="363"/>
    </location>
</feature>
<dbReference type="EMBL" id="JBHSQE010000003">
    <property type="protein sequence ID" value="MFC6146233.1"/>
    <property type="molecule type" value="Genomic_DNA"/>
</dbReference>
<organism evidence="2 3">
    <name type="scientific">Corynebacterium nasicanis</name>
    <dbReference type="NCBI Taxonomy" id="1448267"/>
    <lineage>
        <taxon>Bacteria</taxon>
        <taxon>Bacillati</taxon>
        <taxon>Actinomycetota</taxon>
        <taxon>Actinomycetes</taxon>
        <taxon>Mycobacteriales</taxon>
        <taxon>Corynebacteriaceae</taxon>
        <taxon>Corynebacterium</taxon>
    </lineage>
</organism>
<reference evidence="3" key="1">
    <citation type="journal article" date="2019" name="Int. J. Syst. Evol. Microbiol.">
        <title>The Global Catalogue of Microorganisms (GCM) 10K type strain sequencing project: providing services to taxonomists for standard genome sequencing and annotation.</title>
        <authorList>
            <consortium name="The Broad Institute Genomics Platform"/>
            <consortium name="The Broad Institute Genome Sequencing Center for Infectious Disease"/>
            <person name="Wu L."/>
            <person name="Ma J."/>
        </authorList>
    </citation>
    <scope>NUCLEOTIDE SEQUENCE [LARGE SCALE GENOMIC DNA]</scope>
    <source>
        <strain evidence="3">CCUG 51943</strain>
    </source>
</reference>
<dbReference type="CDD" id="cd00085">
    <property type="entry name" value="HNHc"/>
    <property type="match status" value="1"/>
</dbReference>
<keyword evidence="2" id="KW-0255">Endonuclease</keyword>